<dbReference type="GO" id="GO:0045324">
    <property type="term" value="P:late endosome to vacuole transport"/>
    <property type="evidence" value="ECO:0007669"/>
    <property type="project" value="TreeGrafter"/>
</dbReference>
<dbReference type="GO" id="GO:0034272">
    <property type="term" value="C:phosphatidylinositol 3-kinase complex, class III, type II"/>
    <property type="evidence" value="ECO:0007669"/>
    <property type="project" value="TreeGrafter"/>
</dbReference>
<feature type="compositionally biased region" description="Basic and acidic residues" evidence="3">
    <location>
        <begin position="51"/>
        <end position="62"/>
    </location>
</feature>
<evidence type="ECO:0000313" key="6">
    <source>
        <dbReference type="EMBL" id="WPH02529.1"/>
    </source>
</evidence>
<dbReference type="GO" id="GO:0000045">
    <property type="term" value="P:autophagosome assembly"/>
    <property type="evidence" value="ECO:0007669"/>
    <property type="project" value="TreeGrafter"/>
</dbReference>
<evidence type="ECO:0000259" key="5">
    <source>
        <dbReference type="Pfam" id="PF17675"/>
    </source>
</evidence>
<dbReference type="EMBL" id="CP138587">
    <property type="protein sequence ID" value="WPH02529.1"/>
    <property type="molecule type" value="Genomic_DNA"/>
</dbReference>
<keyword evidence="2" id="KW-0175">Coiled coil</keyword>
<comment type="similarity">
    <text evidence="1">Belongs to the beclin family.</text>
</comment>
<evidence type="ECO:0000256" key="2">
    <source>
        <dbReference type="SAM" id="Coils"/>
    </source>
</evidence>
<dbReference type="Gene3D" id="6.10.250.3110">
    <property type="match status" value="1"/>
</dbReference>
<dbReference type="GO" id="GO:0034271">
    <property type="term" value="C:phosphatidylinositol 3-kinase complex, class III, type I"/>
    <property type="evidence" value="ECO:0007669"/>
    <property type="project" value="TreeGrafter"/>
</dbReference>
<feature type="domain" description="Atg6 BARA" evidence="4">
    <location>
        <begin position="287"/>
        <end position="468"/>
    </location>
</feature>
<proteinExistence type="inferred from homology"/>
<accession>A0AAQ3M716</accession>
<dbReference type="InterPro" id="IPR040455">
    <property type="entry name" value="Atg6_BARA"/>
</dbReference>
<gene>
    <name evidence="6" type="ORF">R9X50_00539400</name>
</gene>
<protein>
    <submittedName>
        <fullName evidence="6">Beclin-1</fullName>
    </submittedName>
</protein>
<feature type="domain" description="Atg6/beclin coiled-coil" evidence="5">
    <location>
        <begin position="156"/>
        <end position="282"/>
    </location>
</feature>
<evidence type="ECO:0000256" key="1">
    <source>
        <dbReference type="ARBA" id="ARBA00005965"/>
    </source>
</evidence>
<dbReference type="GO" id="GO:0006995">
    <property type="term" value="P:cellular response to nitrogen starvation"/>
    <property type="evidence" value="ECO:0007669"/>
    <property type="project" value="TreeGrafter"/>
</dbReference>
<sequence length="478" mass="53030">MAALQCQKCRTSLRIDGTLEDLNPASFNILADAAPALEPKAPSGSPSSAAARERRAQYDDVSRQTGATTQRKSTSPTQRITSSNDPPDMSYIVLTESQLSPEGRDDVASTSSKKKNSTTKIESSSGKTESVTQFQQLETAARLFEILSARSDIDHPICSECTELILDGLQKRQASVLHERDAYVGFLKQAQDNVPTDEEKARTKRDLEDAQQREKKALEELEALEAEKARMEAEIAALDAEAEQLDEEEEQFWRERNAFTMELTARQEERDSLQNQLAHDTKVLESLQRTNVYNDTFCISHDGHFATINGLRLGRLAEHAVGWAEINAALGQALLLLAVVSEKLGIRLKGVRLLPIGSTSKIIKEADPQGDGKEKTFELYSSGDLPLGLTSLFQGKFDGAMVEYLGCIRQLGEHVERTSTRGLKMPYKISKDKIGDVSIKLSYGHEDQWTKACKYSLTCCKFLLAHASYEDDAKYASR</sequence>
<name>A0AAQ3M716_9PEZI</name>
<evidence type="ECO:0000313" key="7">
    <source>
        <dbReference type="Proteomes" id="UP001303373"/>
    </source>
</evidence>
<feature type="region of interest" description="Disordered" evidence="3">
    <location>
        <begin position="37"/>
        <end position="131"/>
    </location>
</feature>
<dbReference type="Pfam" id="PF17675">
    <property type="entry name" value="APG6_N"/>
    <property type="match status" value="1"/>
</dbReference>
<dbReference type="GO" id="GO:0030674">
    <property type="term" value="F:protein-macromolecule adaptor activity"/>
    <property type="evidence" value="ECO:0007669"/>
    <property type="project" value="TreeGrafter"/>
</dbReference>
<feature type="coiled-coil region" evidence="2">
    <location>
        <begin position="200"/>
        <end position="290"/>
    </location>
</feature>
<feature type="compositionally biased region" description="Polar residues" evidence="3">
    <location>
        <begin position="63"/>
        <end position="85"/>
    </location>
</feature>
<dbReference type="Proteomes" id="UP001303373">
    <property type="component" value="Chromosome 8"/>
</dbReference>
<dbReference type="InterPro" id="IPR007243">
    <property type="entry name" value="Atg6/Beclin"/>
</dbReference>
<dbReference type="GO" id="GO:0000407">
    <property type="term" value="C:phagophore assembly site"/>
    <property type="evidence" value="ECO:0007669"/>
    <property type="project" value="TreeGrafter"/>
</dbReference>
<evidence type="ECO:0000256" key="3">
    <source>
        <dbReference type="SAM" id="MobiDB-lite"/>
    </source>
</evidence>
<dbReference type="PANTHER" id="PTHR12768">
    <property type="entry name" value="BECLIN 1"/>
    <property type="match status" value="1"/>
</dbReference>
<organism evidence="6 7">
    <name type="scientific">Acrodontium crateriforme</name>
    <dbReference type="NCBI Taxonomy" id="150365"/>
    <lineage>
        <taxon>Eukaryota</taxon>
        <taxon>Fungi</taxon>
        <taxon>Dikarya</taxon>
        <taxon>Ascomycota</taxon>
        <taxon>Pezizomycotina</taxon>
        <taxon>Dothideomycetes</taxon>
        <taxon>Dothideomycetidae</taxon>
        <taxon>Mycosphaerellales</taxon>
        <taxon>Teratosphaeriaceae</taxon>
        <taxon>Acrodontium</taxon>
    </lineage>
</organism>
<dbReference type="InterPro" id="IPR041691">
    <property type="entry name" value="Atg6/beclin_CC"/>
</dbReference>
<dbReference type="PANTHER" id="PTHR12768:SF4">
    <property type="entry name" value="BECLIN-1"/>
    <property type="match status" value="1"/>
</dbReference>
<dbReference type="GO" id="GO:0043548">
    <property type="term" value="F:phosphatidylinositol 3-kinase binding"/>
    <property type="evidence" value="ECO:0007669"/>
    <property type="project" value="TreeGrafter"/>
</dbReference>
<dbReference type="AlphaFoldDB" id="A0AAQ3M716"/>
<dbReference type="Pfam" id="PF04111">
    <property type="entry name" value="APG6"/>
    <property type="match status" value="1"/>
</dbReference>
<dbReference type="InterPro" id="IPR038274">
    <property type="entry name" value="Atg6/Beclin_C_sf"/>
</dbReference>
<keyword evidence="7" id="KW-1185">Reference proteome</keyword>
<dbReference type="Gene3D" id="1.10.418.40">
    <property type="entry name" value="Autophagy protein 6/Beclin 1"/>
    <property type="match status" value="1"/>
</dbReference>
<reference evidence="6 7" key="1">
    <citation type="submission" date="2023-11" db="EMBL/GenBank/DDBJ databases">
        <title>An acidophilic fungus is an integral part of prey digestion in a carnivorous sundew plant.</title>
        <authorList>
            <person name="Tsai I.J."/>
        </authorList>
    </citation>
    <scope>NUCLEOTIDE SEQUENCE [LARGE SCALE GENOMIC DNA]</scope>
    <source>
        <strain evidence="6">169a</strain>
    </source>
</reference>
<evidence type="ECO:0000259" key="4">
    <source>
        <dbReference type="Pfam" id="PF04111"/>
    </source>
</evidence>
<feature type="compositionally biased region" description="Low complexity" evidence="3">
    <location>
        <begin position="39"/>
        <end position="50"/>
    </location>
</feature>
<dbReference type="GO" id="GO:0000423">
    <property type="term" value="P:mitophagy"/>
    <property type="evidence" value="ECO:0007669"/>
    <property type="project" value="TreeGrafter"/>
</dbReference>